<protein>
    <submittedName>
        <fullName evidence="1">Uncharacterized protein</fullName>
    </submittedName>
</protein>
<dbReference type="AlphaFoldDB" id="A0ABD0L441"/>
<accession>A0ABD0L441</accession>
<sequence length="130" mass="14425">MSLGCHGCEVSGPAGLFCLSDWNLSPPFLPVLKLTHLMSRHIVCQRSNLHTCQQQTRPAFLIETPGTLYPLSLTCIAATRDDGKFLLPLTEISYNLFTLCQTPKSVSLFNQAPRGVKIWDAAIRCPHQTK</sequence>
<gene>
    <name evidence="1" type="ORF">BaRGS_00014880</name>
</gene>
<keyword evidence="2" id="KW-1185">Reference proteome</keyword>
<dbReference type="Proteomes" id="UP001519460">
    <property type="component" value="Unassembled WGS sequence"/>
</dbReference>
<proteinExistence type="predicted"/>
<dbReference type="EMBL" id="JACVVK020000088">
    <property type="protein sequence ID" value="KAK7493998.1"/>
    <property type="molecule type" value="Genomic_DNA"/>
</dbReference>
<reference evidence="1 2" key="1">
    <citation type="journal article" date="2023" name="Sci. Data">
        <title>Genome assembly of the Korean intertidal mud-creeper Batillaria attramentaria.</title>
        <authorList>
            <person name="Patra A.K."/>
            <person name="Ho P.T."/>
            <person name="Jun S."/>
            <person name="Lee S.J."/>
            <person name="Kim Y."/>
            <person name="Won Y.J."/>
        </authorList>
    </citation>
    <scope>NUCLEOTIDE SEQUENCE [LARGE SCALE GENOMIC DNA]</scope>
    <source>
        <strain evidence="1">Wonlab-2016</strain>
    </source>
</reference>
<name>A0ABD0L441_9CAEN</name>
<evidence type="ECO:0000313" key="1">
    <source>
        <dbReference type="EMBL" id="KAK7493998.1"/>
    </source>
</evidence>
<evidence type="ECO:0000313" key="2">
    <source>
        <dbReference type="Proteomes" id="UP001519460"/>
    </source>
</evidence>
<organism evidence="1 2">
    <name type="scientific">Batillaria attramentaria</name>
    <dbReference type="NCBI Taxonomy" id="370345"/>
    <lineage>
        <taxon>Eukaryota</taxon>
        <taxon>Metazoa</taxon>
        <taxon>Spiralia</taxon>
        <taxon>Lophotrochozoa</taxon>
        <taxon>Mollusca</taxon>
        <taxon>Gastropoda</taxon>
        <taxon>Caenogastropoda</taxon>
        <taxon>Sorbeoconcha</taxon>
        <taxon>Cerithioidea</taxon>
        <taxon>Batillariidae</taxon>
        <taxon>Batillaria</taxon>
    </lineage>
</organism>
<comment type="caution">
    <text evidence="1">The sequence shown here is derived from an EMBL/GenBank/DDBJ whole genome shotgun (WGS) entry which is preliminary data.</text>
</comment>